<protein>
    <submittedName>
        <fullName evidence="2">Stage II sporulation protein M</fullName>
    </submittedName>
</protein>
<dbReference type="EMBL" id="CP064981">
    <property type="protein sequence ID" value="QQR92592.1"/>
    <property type="molecule type" value="Genomic_DNA"/>
</dbReference>
<reference evidence="2" key="1">
    <citation type="submission" date="2020-11" db="EMBL/GenBank/DDBJ databases">
        <title>Connecting structure to function with the recovery of over 1000 high-quality activated sludge metagenome-assembled genomes encoding full-length rRNA genes using long-read sequencing.</title>
        <authorList>
            <person name="Singleton C.M."/>
            <person name="Petriglieri F."/>
            <person name="Kristensen J.M."/>
            <person name="Kirkegaard R.H."/>
            <person name="Michaelsen T.Y."/>
            <person name="Andersen M.H."/>
            <person name="Karst S.M."/>
            <person name="Dueholm M.S."/>
            <person name="Nielsen P.H."/>
            <person name="Albertsen M."/>
        </authorList>
    </citation>
    <scope>NUCLEOTIDE SEQUENCE</scope>
    <source>
        <strain evidence="2">Fred_18-Q3-R57-64_BAT3C.431</strain>
    </source>
</reference>
<keyword evidence="1" id="KW-0812">Transmembrane</keyword>
<feature type="transmembrane region" description="Helical" evidence="1">
    <location>
        <begin position="212"/>
        <end position="231"/>
    </location>
</feature>
<dbReference type="InterPro" id="IPR002798">
    <property type="entry name" value="SpoIIM-like"/>
</dbReference>
<name>A0A7T9DJS8_9ARCH</name>
<dbReference type="Pfam" id="PF01944">
    <property type="entry name" value="SpoIIM"/>
    <property type="match status" value="1"/>
</dbReference>
<accession>A0A7T9DJS8</accession>
<keyword evidence="1" id="KW-1133">Transmembrane helix</keyword>
<evidence type="ECO:0000256" key="1">
    <source>
        <dbReference type="SAM" id="Phobius"/>
    </source>
</evidence>
<dbReference type="AlphaFoldDB" id="A0A7T9DJS8"/>
<organism evidence="2">
    <name type="scientific">Candidatus Iainarchaeum sp</name>
    <dbReference type="NCBI Taxonomy" id="3101447"/>
    <lineage>
        <taxon>Archaea</taxon>
        <taxon>Candidatus Iainarchaeota</taxon>
        <taxon>Candidatus Iainarchaeia</taxon>
        <taxon>Candidatus Iainarchaeales</taxon>
        <taxon>Candidatus Iainarchaeaceae</taxon>
        <taxon>Candidatus Iainarchaeum</taxon>
    </lineage>
</organism>
<feature type="transmembrane region" description="Helical" evidence="1">
    <location>
        <begin position="243"/>
        <end position="262"/>
    </location>
</feature>
<feature type="transmembrane region" description="Helical" evidence="1">
    <location>
        <begin position="183"/>
        <end position="206"/>
    </location>
</feature>
<feature type="transmembrane region" description="Helical" evidence="1">
    <location>
        <begin position="17"/>
        <end position="37"/>
    </location>
</feature>
<evidence type="ECO:0000313" key="2">
    <source>
        <dbReference type="EMBL" id="QQR92592.1"/>
    </source>
</evidence>
<feature type="transmembrane region" description="Helical" evidence="1">
    <location>
        <begin position="268"/>
        <end position="290"/>
    </location>
</feature>
<sequence>MVLENILSPTTAREKPYYMGVIAFLFTIVGLWLAYYLFPNSASILTLAFIVIAAEPIIRSTFQQTEEEEADTPGKATTFLERHFDLVKIYSWFFLGLVLAFATWYIILPESAQGNCALGDICKQLPSRGSIYAEQEHQLRGIGELRSQLQQESVPVTGHATAGYNIGGNVEAPPTSTTKDRDFWSVVGFLFSNNATVLLLAILFSFLFGEGALFLISWNASIIGTVIGKISAQTLATLPTHDIFSVVYSLGIGVYQGIGFIPHGIPEIIAYYIGAIAGGIISVSMAKEVYKTHEFETIAKDAGALIITAVIVLFIAALIEGYLWLYT</sequence>
<feature type="transmembrane region" description="Helical" evidence="1">
    <location>
        <begin position="89"/>
        <end position="108"/>
    </location>
</feature>
<dbReference type="Proteomes" id="UP000596004">
    <property type="component" value="Chromosome"/>
</dbReference>
<proteinExistence type="predicted"/>
<keyword evidence="1" id="KW-0472">Membrane</keyword>
<gene>
    <name evidence="2" type="ORF">IPJ89_05605</name>
</gene>
<feature type="transmembrane region" description="Helical" evidence="1">
    <location>
        <begin position="302"/>
        <end position="325"/>
    </location>
</feature>